<dbReference type="VEuPathDB" id="FungiDB:PITG_06335"/>
<reference evidence="3" key="1">
    <citation type="journal article" date="2009" name="Nature">
        <title>Genome sequence and analysis of the Irish potato famine pathogen Phytophthora infestans.</title>
        <authorList>
            <consortium name="The Broad Institute Genome Sequencing Platform"/>
            <person name="Haas B.J."/>
            <person name="Kamoun S."/>
            <person name="Zody M.C."/>
            <person name="Jiang R.H."/>
            <person name="Handsaker R.E."/>
            <person name="Cano L.M."/>
            <person name="Grabherr M."/>
            <person name="Kodira C.D."/>
            <person name="Raffaele S."/>
            <person name="Torto-Alalibo T."/>
            <person name="Bozkurt T.O."/>
            <person name="Ah-Fong A.M."/>
            <person name="Alvarado L."/>
            <person name="Anderson V.L."/>
            <person name="Armstrong M.R."/>
            <person name="Avrova A."/>
            <person name="Baxter L."/>
            <person name="Beynon J."/>
            <person name="Boevink P.C."/>
            <person name="Bollmann S.R."/>
            <person name="Bos J.I."/>
            <person name="Bulone V."/>
            <person name="Cai G."/>
            <person name="Cakir C."/>
            <person name="Carrington J.C."/>
            <person name="Chawner M."/>
            <person name="Conti L."/>
            <person name="Costanzo S."/>
            <person name="Ewan R."/>
            <person name="Fahlgren N."/>
            <person name="Fischbach M.A."/>
            <person name="Fugelstad J."/>
            <person name="Gilroy E.M."/>
            <person name="Gnerre S."/>
            <person name="Green P.J."/>
            <person name="Grenville-Briggs L.J."/>
            <person name="Griffith J."/>
            <person name="Grunwald N.J."/>
            <person name="Horn K."/>
            <person name="Horner N.R."/>
            <person name="Hu C.H."/>
            <person name="Huitema E."/>
            <person name="Jeong D.H."/>
            <person name="Jones A.M."/>
            <person name="Jones J.D."/>
            <person name="Jones R.W."/>
            <person name="Karlsson E.K."/>
            <person name="Kunjeti S.G."/>
            <person name="Lamour K."/>
            <person name="Liu Z."/>
            <person name="Ma L."/>
            <person name="Maclean D."/>
            <person name="Chibucos M.C."/>
            <person name="McDonald H."/>
            <person name="McWalters J."/>
            <person name="Meijer H.J."/>
            <person name="Morgan W."/>
            <person name="Morris P.F."/>
            <person name="Munro C.A."/>
            <person name="O'Neill K."/>
            <person name="Ospina-Giraldo M."/>
            <person name="Pinzon A."/>
            <person name="Pritchard L."/>
            <person name="Ramsahoye B."/>
            <person name="Ren Q."/>
            <person name="Restrepo S."/>
            <person name="Roy S."/>
            <person name="Sadanandom A."/>
            <person name="Savidor A."/>
            <person name="Schornack S."/>
            <person name="Schwartz D.C."/>
            <person name="Schumann U.D."/>
            <person name="Schwessinger B."/>
            <person name="Seyer L."/>
            <person name="Sharpe T."/>
            <person name="Silvar C."/>
            <person name="Song J."/>
            <person name="Studholme D.J."/>
            <person name="Sykes S."/>
            <person name="Thines M."/>
            <person name="van de Vondervoort P.J."/>
            <person name="Phuntumart V."/>
            <person name="Wawra S."/>
            <person name="Weide R."/>
            <person name="Win J."/>
            <person name="Young C."/>
            <person name="Zhou S."/>
            <person name="Fry W."/>
            <person name="Meyers B.C."/>
            <person name="van West P."/>
            <person name="Ristaino J."/>
            <person name="Govers F."/>
            <person name="Birch P.R."/>
            <person name="Whisson S.C."/>
            <person name="Judelson H.S."/>
            <person name="Nusbaum C."/>
        </authorList>
    </citation>
    <scope>NUCLEOTIDE SEQUENCE [LARGE SCALE GENOMIC DNA]</scope>
    <source>
        <strain evidence="3">T30-4</strain>
    </source>
</reference>
<dbReference type="InParanoid" id="D0N4L9"/>
<feature type="compositionally biased region" description="Acidic residues" evidence="1">
    <location>
        <begin position="83"/>
        <end position="103"/>
    </location>
</feature>
<sequence>MSAKGVPAKGEDGSTDGERRAGLRYHKPVDYVRAAQGFTTDPVDDDMYIDDPSATQADVMNEDADMEGLVNEDEVYDAGADATDGDAADGDAADRDATDEDAADRDAADRDAADGDAADGEAADGEAAIADATADADVATDAAHGVAADGDTADGDAASADAAGGDTVSADGVHSRTTAPVEKRPASQVSLDAVHQFVAITRQNAEAETATINSRTSCQSTAGSKSKPQKKNSRTDSTARNKTAPSSDIDIATSTSVNPGVKPGLTKYYPTKAAVTVKSTEEPPSVKNDYPPKAAVKAEAHKKISKNVGTQGGRLEVLRIPKPKPRSNQRKKLKQARLEKPAKPNELAIITLPDIHVPSVSRVIVWATNTSDQNRVSEILAGYPTILDDDFMNARVAHSCRESVSPKDYVYNFVIPKPLVIKLKAVIEAERKKRPKSKYFNPVVEHQDSNTEANYCIFSWWNGHDLQGAVKVDTLVGMLARDRMLSDVIINFSVRCICDALGDCYALDSFSPTMGCPKPPPSRISSFHYLVLPLHLSNIRWGVVIVAIAYKREDPCFTPYYYESIASQHCSSATENDIT</sequence>
<dbReference type="eggNOG" id="ENOG502RF3W">
    <property type="taxonomic scope" value="Eukaryota"/>
</dbReference>
<dbReference type="GeneID" id="9471489"/>
<feature type="compositionally biased region" description="Acidic residues" evidence="1">
    <location>
        <begin position="114"/>
        <end position="124"/>
    </location>
</feature>
<dbReference type="EMBL" id="DS028125">
    <property type="protein sequence ID" value="EEY69827.1"/>
    <property type="molecule type" value="Genomic_DNA"/>
</dbReference>
<feature type="compositionally biased region" description="Polar residues" evidence="1">
    <location>
        <begin position="205"/>
        <end position="226"/>
    </location>
</feature>
<gene>
    <name evidence="2" type="ORF">PITG_06335</name>
</gene>
<name>D0N4L9_PHYIT</name>
<accession>D0N4L9</accession>
<evidence type="ECO:0000313" key="2">
    <source>
        <dbReference type="EMBL" id="EEY69827.1"/>
    </source>
</evidence>
<feature type="compositionally biased region" description="Low complexity" evidence="1">
    <location>
        <begin position="147"/>
        <end position="172"/>
    </location>
</feature>
<proteinExistence type="predicted"/>
<feature type="region of interest" description="Disordered" evidence="1">
    <location>
        <begin position="1"/>
        <end position="131"/>
    </location>
</feature>
<dbReference type="KEGG" id="pif:PITG_06335"/>
<dbReference type="OrthoDB" id="94677at2759"/>
<keyword evidence="3" id="KW-1185">Reference proteome</keyword>
<evidence type="ECO:0000313" key="3">
    <source>
        <dbReference type="Proteomes" id="UP000006643"/>
    </source>
</evidence>
<feature type="compositionally biased region" description="Polar residues" evidence="1">
    <location>
        <begin position="240"/>
        <end position="258"/>
    </location>
</feature>
<feature type="region of interest" description="Disordered" evidence="1">
    <location>
        <begin position="147"/>
        <end position="189"/>
    </location>
</feature>
<dbReference type="AlphaFoldDB" id="D0N4L9"/>
<protein>
    <recommendedName>
        <fullName evidence="4">Ubiquitin-like protease family profile domain-containing protein</fullName>
    </recommendedName>
</protein>
<feature type="compositionally biased region" description="Acidic residues" evidence="1">
    <location>
        <begin position="60"/>
        <end position="76"/>
    </location>
</feature>
<dbReference type="Proteomes" id="UP000006643">
    <property type="component" value="Unassembled WGS sequence"/>
</dbReference>
<organism evidence="2 3">
    <name type="scientific">Phytophthora infestans (strain T30-4)</name>
    <name type="common">Potato late blight agent</name>
    <dbReference type="NCBI Taxonomy" id="403677"/>
    <lineage>
        <taxon>Eukaryota</taxon>
        <taxon>Sar</taxon>
        <taxon>Stramenopiles</taxon>
        <taxon>Oomycota</taxon>
        <taxon>Peronosporomycetes</taxon>
        <taxon>Peronosporales</taxon>
        <taxon>Peronosporaceae</taxon>
        <taxon>Phytophthora</taxon>
    </lineage>
</organism>
<dbReference type="HOGENOM" id="CLU_471345_0_0_1"/>
<evidence type="ECO:0008006" key="4">
    <source>
        <dbReference type="Google" id="ProtNLM"/>
    </source>
</evidence>
<feature type="compositionally biased region" description="Basic and acidic residues" evidence="1">
    <location>
        <begin position="104"/>
        <end position="113"/>
    </location>
</feature>
<feature type="compositionally biased region" description="Basic and acidic residues" evidence="1">
    <location>
        <begin position="9"/>
        <end position="21"/>
    </location>
</feature>
<dbReference type="RefSeq" id="XP_002998474.1">
    <property type="nucleotide sequence ID" value="XM_002998428.1"/>
</dbReference>
<evidence type="ECO:0000256" key="1">
    <source>
        <dbReference type="SAM" id="MobiDB-lite"/>
    </source>
</evidence>
<feature type="region of interest" description="Disordered" evidence="1">
    <location>
        <begin position="205"/>
        <end position="260"/>
    </location>
</feature>